<dbReference type="GO" id="GO:0032993">
    <property type="term" value="C:protein-DNA complex"/>
    <property type="evidence" value="ECO:0007669"/>
    <property type="project" value="TreeGrafter"/>
</dbReference>
<dbReference type="Gene3D" id="1.10.10.10">
    <property type="entry name" value="Winged helix-like DNA-binding domain superfamily/Winged helix DNA-binding domain"/>
    <property type="match status" value="1"/>
</dbReference>
<dbReference type="PRINTS" id="PR00039">
    <property type="entry name" value="HTHLYSR"/>
</dbReference>
<dbReference type="PANTHER" id="PTHR30346">
    <property type="entry name" value="TRANSCRIPTIONAL DUAL REGULATOR HCAR-RELATED"/>
    <property type="match status" value="1"/>
</dbReference>
<keyword evidence="2" id="KW-0805">Transcription regulation</keyword>
<dbReference type="Gene3D" id="3.40.190.10">
    <property type="entry name" value="Periplasmic binding protein-like II"/>
    <property type="match status" value="2"/>
</dbReference>
<gene>
    <name evidence="6" type="ORF">NFG57_18455</name>
</gene>
<evidence type="ECO:0000256" key="1">
    <source>
        <dbReference type="ARBA" id="ARBA00009437"/>
    </source>
</evidence>
<name>A0AAU7KTQ5_9GAMM</name>
<dbReference type="Pfam" id="PF03466">
    <property type="entry name" value="LysR_substrate"/>
    <property type="match status" value="1"/>
</dbReference>
<dbReference type="EMBL" id="CP098828">
    <property type="protein sequence ID" value="XBO74769.1"/>
    <property type="molecule type" value="Genomic_DNA"/>
</dbReference>
<evidence type="ECO:0000313" key="6">
    <source>
        <dbReference type="EMBL" id="XBO74769.1"/>
    </source>
</evidence>
<dbReference type="InterPro" id="IPR000847">
    <property type="entry name" value="LysR_HTH_N"/>
</dbReference>
<evidence type="ECO:0000259" key="5">
    <source>
        <dbReference type="PROSITE" id="PS50931"/>
    </source>
</evidence>
<dbReference type="PANTHER" id="PTHR30346:SF0">
    <property type="entry name" value="HCA OPERON TRANSCRIPTIONAL ACTIVATOR HCAR"/>
    <property type="match status" value="1"/>
</dbReference>
<dbReference type="SUPFAM" id="SSF46785">
    <property type="entry name" value="Winged helix' DNA-binding domain"/>
    <property type="match status" value="1"/>
</dbReference>
<proteinExistence type="inferred from homology"/>
<reference evidence="6" key="1">
    <citation type="submission" date="2022-06" db="EMBL/GenBank/DDBJ databases">
        <title>A novel DMS-producing enzyme.</title>
        <authorList>
            <person name="Zhang Y."/>
        </authorList>
    </citation>
    <scope>NUCLEOTIDE SEQUENCE</scope>
    <source>
        <strain evidence="6">H10-59</strain>
    </source>
</reference>
<dbReference type="FunFam" id="1.10.10.10:FF:000001">
    <property type="entry name" value="LysR family transcriptional regulator"/>
    <property type="match status" value="1"/>
</dbReference>
<dbReference type="AlphaFoldDB" id="A0AAU7KTQ5"/>
<protein>
    <submittedName>
        <fullName evidence="6">LysR substrate-binding domain-containing protein</fullName>
    </submittedName>
</protein>
<accession>A0AAU7KTQ5</accession>
<evidence type="ECO:0000256" key="3">
    <source>
        <dbReference type="ARBA" id="ARBA00023125"/>
    </source>
</evidence>
<dbReference type="GO" id="GO:0003700">
    <property type="term" value="F:DNA-binding transcription factor activity"/>
    <property type="evidence" value="ECO:0007669"/>
    <property type="project" value="InterPro"/>
</dbReference>
<evidence type="ECO:0000256" key="2">
    <source>
        <dbReference type="ARBA" id="ARBA00023015"/>
    </source>
</evidence>
<organism evidence="6">
    <name type="scientific">Halomonas sp. H10-59</name>
    <dbReference type="NCBI Taxonomy" id="2950874"/>
    <lineage>
        <taxon>Bacteria</taxon>
        <taxon>Pseudomonadati</taxon>
        <taxon>Pseudomonadota</taxon>
        <taxon>Gammaproteobacteria</taxon>
        <taxon>Oceanospirillales</taxon>
        <taxon>Halomonadaceae</taxon>
        <taxon>Halomonas</taxon>
    </lineage>
</organism>
<feature type="domain" description="HTH lysR-type" evidence="5">
    <location>
        <begin position="2"/>
        <end position="59"/>
    </location>
</feature>
<dbReference type="InterPro" id="IPR036388">
    <property type="entry name" value="WH-like_DNA-bd_sf"/>
</dbReference>
<keyword evidence="3" id="KW-0238">DNA-binding</keyword>
<dbReference type="InterPro" id="IPR036390">
    <property type="entry name" value="WH_DNA-bd_sf"/>
</dbReference>
<dbReference type="Pfam" id="PF00126">
    <property type="entry name" value="HTH_1"/>
    <property type="match status" value="1"/>
</dbReference>
<dbReference type="PROSITE" id="PS50931">
    <property type="entry name" value="HTH_LYSR"/>
    <property type="match status" value="1"/>
</dbReference>
<dbReference type="InterPro" id="IPR005119">
    <property type="entry name" value="LysR_subst-bd"/>
</dbReference>
<dbReference type="SUPFAM" id="SSF53850">
    <property type="entry name" value="Periplasmic binding protein-like II"/>
    <property type="match status" value="1"/>
</dbReference>
<sequence>MLELRHFRYFIAVAEELHFGRAAERLCMTQPPLSMQIRQLEEDVGVPLFVRGHRPIKLTAAGEVLLEHARAVLSQADSALQKARLTARGEAGHLTIAVTSASVLGLLPRLIAAFKRRYPAVELNVREMVSRDQLAALSQSDINIGLIRPPADHPDIDVQTIHVEPIVVAIPANHPLAERDSIPVSAMNRVPFISFDSRAASYFNRLAHDLLDARGVRPDVVQSATQLHTVVALVSAGLGLALVPQAASRIQFEDVVLRPLDMEPPPMAELCVAWNTQDKNPAVGTFLELAREKWSPAGPSASPEG</sequence>
<comment type="similarity">
    <text evidence="1">Belongs to the LysR transcriptional regulatory family.</text>
</comment>
<keyword evidence="4" id="KW-0804">Transcription</keyword>
<dbReference type="RefSeq" id="WP_108133457.1">
    <property type="nucleotide sequence ID" value="NZ_CP098828.1"/>
</dbReference>
<evidence type="ECO:0000256" key="4">
    <source>
        <dbReference type="ARBA" id="ARBA00023163"/>
    </source>
</evidence>
<dbReference type="GO" id="GO:0003677">
    <property type="term" value="F:DNA binding"/>
    <property type="evidence" value="ECO:0007669"/>
    <property type="project" value="UniProtKB-KW"/>
</dbReference>